<name>A0ABV5K822_9ACTN</name>
<evidence type="ECO:0000313" key="5">
    <source>
        <dbReference type="Proteomes" id="UP001589750"/>
    </source>
</evidence>
<evidence type="ECO:0000313" key="4">
    <source>
        <dbReference type="EMBL" id="MFB9311799.1"/>
    </source>
</evidence>
<feature type="transmembrane region" description="Helical" evidence="2">
    <location>
        <begin position="43"/>
        <end position="62"/>
    </location>
</feature>
<dbReference type="Pfam" id="PF09335">
    <property type="entry name" value="VTT_dom"/>
    <property type="match status" value="1"/>
</dbReference>
<feature type="domain" description="VTT" evidence="3">
    <location>
        <begin position="27"/>
        <end position="145"/>
    </location>
</feature>
<keyword evidence="2" id="KW-0472">Membrane</keyword>
<dbReference type="Proteomes" id="UP001589750">
    <property type="component" value="Unassembled WGS sequence"/>
</dbReference>
<dbReference type="EMBL" id="JBHMDG010000002">
    <property type="protein sequence ID" value="MFB9311799.1"/>
    <property type="molecule type" value="Genomic_DNA"/>
</dbReference>
<comment type="caution">
    <text evidence="4">The sequence shown here is derived from an EMBL/GenBank/DDBJ whole genome shotgun (WGS) entry which is preliminary data.</text>
</comment>
<evidence type="ECO:0000256" key="2">
    <source>
        <dbReference type="SAM" id="Phobius"/>
    </source>
</evidence>
<sequence>MLLLWLTMFGLSIASALLPFLPMEAIIVGGAAAEPGVPAAISLGIAAGAGATIGKIVWYELARRGSSSEWAQKKLSSPKIQAGYERWTSRMEGRPVYAGAVMFVAASVGIPPLLLMAAVAGVLKMPMWVFVPTVFVGRSIRFGLLFLGVNAFLPAFLHF</sequence>
<dbReference type="PANTHER" id="PTHR42709">
    <property type="entry name" value="ALKALINE PHOSPHATASE LIKE PROTEIN"/>
    <property type="match status" value="1"/>
</dbReference>
<keyword evidence="2" id="KW-1133">Transmembrane helix</keyword>
<reference evidence="4 5" key="1">
    <citation type="submission" date="2024-09" db="EMBL/GenBank/DDBJ databases">
        <authorList>
            <person name="Sun Q."/>
            <person name="Mori K."/>
        </authorList>
    </citation>
    <scope>NUCLEOTIDE SEQUENCE [LARGE SCALE GENOMIC DNA]</scope>
    <source>
        <strain evidence="4 5">JCM 9626</strain>
    </source>
</reference>
<organism evidence="4 5">
    <name type="scientific">Nocardioides plantarum</name>
    <dbReference type="NCBI Taxonomy" id="29299"/>
    <lineage>
        <taxon>Bacteria</taxon>
        <taxon>Bacillati</taxon>
        <taxon>Actinomycetota</taxon>
        <taxon>Actinomycetes</taxon>
        <taxon>Propionibacteriales</taxon>
        <taxon>Nocardioidaceae</taxon>
        <taxon>Nocardioides</taxon>
    </lineage>
</organism>
<gene>
    <name evidence="4" type="ORF">ACFFRI_01980</name>
</gene>
<dbReference type="InterPro" id="IPR032816">
    <property type="entry name" value="VTT_dom"/>
</dbReference>
<proteinExistence type="inferred from homology"/>
<keyword evidence="5" id="KW-1185">Reference proteome</keyword>
<feature type="transmembrane region" description="Helical" evidence="2">
    <location>
        <begin position="96"/>
        <end position="120"/>
    </location>
</feature>
<feature type="transmembrane region" description="Helical" evidence="2">
    <location>
        <begin position="140"/>
        <end position="157"/>
    </location>
</feature>
<protein>
    <submittedName>
        <fullName evidence="4">VTT domain-containing protein</fullName>
    </submittedName>
</protein>
<evidence type="ECO:0000259" key="3">
    <source>
        <dbReference type="Pfam" id="PF09335"/>
    </source>
</evidence>
<dbReference type="RefSeq" id="WP_140010975.1">
    <property type="nucleotide sequence ID" value="NZ_JBHMDG010000002.1"/>
</dbReference>
<keyword evidence="2" id="KW-0812">Transmembrane</keyword>
<comment type="similarity">
    <text evidence="1">Belongs to the DedA family.</text>
</comment>
<dbReference type="PANTHER" id="PTHR42709:SF4">
    <property type="entry name" value="INNER MEMBRANE PROTEIN YQAA"/>
    <property type="match status" value="1"/>
</dbReference>
<evidence type="ECO:0000256" key="1">
    <source>
        <dbReference type="ARBA" id="ARBA00010792"/>
    </source>
</evidence>
<dbReference type="InterPro" id="IPR051311">
    <property type="entry name" value="DedA_domain"/>
</dbReference>
<accession>A0ABV5K822</accession>